<protein>
    <recommendedName>
        <fullName evidence="13">3-isopropylmalate dehydratase large subunit</fullName>
        <ecNumber evidence="13">4.2.1.33</ecNumber>
    </recommendedName>
    <alternativeName>
        <fullName evidence="13">Alpha-IPM isomerase</fullName>
        <shortName evidence="13">IPMI</shortName>
    </alternativeName>
    <alternativeName>
        <fullName evidence="13">Isopropylmalate isomerase</fullName>
    </alternativeName>
</protein>
<dbReference type="InterPro" id="IPR050067">
    <property type="entry name" value="IPM_dehydratase_rel_enz"/>
</dbReference>
<dbReference type="OrthoDB" id="9802769at2"/>
<keyword evidence="6 13" id="KW-0004">4Fe-4S</keyword>
<keyword evidence="5 13" id="KW-0432">Leucine biosynthesis</keyword>
<dbReference type="Proteomes" id="UP000070250">
    <property type="component" value="Chromosome"/>
</dbReference>
<evidence type="ECO:0000313" key="16">
    <source>
        <dbReference type="Proteomes" id="UP000070250"/>
    </source>
</evidence>
<keyword evidence="8 13" id="KW-0479">Metal-binding</keyword>
<dbReference type="PRINTS" id="PR00415">
    <property type="entry name" value="ACONITASE"/>
</dbReference>
<evidence type="ECO:0000256" key="4">
    <source>
        <dbReference type="ARBA" id="ARBA00011271"/>
    </source>
</evidence>
<dbReference type="GO" id="GO:0003861">
    <property type="term" value="F:3-isopropylmalate dehydratase activity"/>
    <property type="evidence" value="ECO:0007669"/>
    <property type="project" value="UniProtKB-UniRule"/>
</dbReference>
<evidence type="ECO:0000256" key="12">
    <source>
        <dbReference type="ARBA" id="ARBA00023304"/>
    </source>
</evidence>
<evidence type="ECO:0000313" key="15">
    <source>
        <dbReference type="EMBL" id="AMN47056.1"/>
    </source>
</evidence>
<dbReference type="InterPro" id="IPR036008">
    <property type="entry name" value="Aconitase_4Fe-4S_dom"/>
</dbReference>
<evidence type="ECO:0000256" key="13">
    <source>
        <dbReference type="HAMAP-Rule" id="MF_01026"/>
    </source>
</evidence>
<evidence type="ECO:0000256" key="9">
    <source>
        <dbReference type="ARBA" id="ARBA00023004"/>
    </source>
</evidence>
<dbReference type="RefSeq" id="WP_066920223.1">
    <property type="nucleotide sequence ID" value="NZ_CP011971.1"/>
</dbReference>
<keyword evidence="10 13" id="KW-0411">Iron-sulfur</keyword>
<comment type="cofactor">
    <cofactor evidence="13">
        <name>[4Fe-4S] cluster</name>
        <dbReference type="ChEBI" id="CHEBI:49883"/>
    </cofactor>
    <text evidence="13">Binds 1 [4Fe-4S] cluster per subunit.</text>
</comment>
<dbReference type="PROSITE" id="PS01244">
    <property type="entry name" value="ACONITASE_2"/>
    <property type="match status" value="1"/>
</dbReference>
<dbReference type="SUPFAM" id="SSF53732">
    <property type="entry name" value="Aconitase iron-sulfur domain"/>
    <property type="match status" value="1"/>
</dbReference>
<proteinExistence type="inferred from homology"/>
<keyword evidence="16" id="KW-1185">Reference proteome</keyword>
<dbReference type="EC" id="4.2.1.33" evidence="13"/>
<keyword evidence="12 13" id="KW-0100">Branched-chain amino acid biosynthesis</keyword>
<gene>
    <name evidence="13" type="primary">leuC</name>
    <name evidence="15" type="ORF">ACG33_08100</name>
</gene>
<accession>A0A127F9F5</accession>
<feature type="binding site" evidence="13">
    <location>
        <position position="419"/>
    </location>
    <ligand>
        <name>[4Fe-4S] cluster</name>
        <dbReference type="ChEBI" id="CHEBI:49883"/>
    </ligand>
</feature>
<keyword evidence="15" id="KW-0413">Isomerase</keyword>
<comment type="pathway">
    <text evidence="3 13">Amino-acid biosynthesis; L-leucine biosynthesis; L-leucine from 3-methyl-2-oxobutanoate: step 2/4.</text>
</comment>
<dbReference type="InterPro" id="IPR001030">
    <property type="entry name" value="Acoase/IPM_deHydtase_lsu_aba"/>
</dbReference>
<dbReference type="NCBIfam" id="TIGR00170">
    <property type="entry name" value="leuC"/>
    <property type="match status" value="1"/>
</dbReference>
<evidence type="ECO:0000259" key="14">
    <source>
        <dbReference type="Pfam" id="PF00330"/>
    </source>
</evidence>
<comment type="subunit">
    <text evidence="4 13">Heterodimer of LeuC and LeuD.</text>
</comment>
<keyword evidence="9 13" id="KW-0408">Iron</keyword>
<comment type="similarity">
    <text evidence="13">Belongs to the aconitase/IPM isomerase family. LeuC type 1 subfamily.</text>
</comment>
<feature type="binding site" evidence="13">
    <location>
        <position position="356"/>
    </location>
    <ligand>
        <name>[4Fe-4S] cluster</name>
        <dbReference type="ChEBI" id="CHEBI:49883"/>
    </ligand>
</feature>
<dbReference type="NCBIfam" id="NF004016">
    <property type="entry name" value="PRK05478.1"/>
    <property type="match status" value="1"/>
</dbReference>
<dbReference type="InterPro" id="IPR004430">
    <property type="entry name" value="3-IsopropMal_deHydase_lsu"/>
</dbReference>
<dbReference type="GO" id="GO:0009098">
    <property type="term" value="P:L-leucine biosynthetic process"/>
    <property type="evidence" value="ECO:0007669"/>
    <property type="project" value="UniProtKB-UniRule"/>
</dbReference>
<evidence type="ECO:0000256" key="6">
    <source>
        <dbReference type="ARBA" id="ARBA00022485"/>
    </source>
</evidence>
<dbReference type="Pfam" id="PF00330">
    <property type="entry name" value="Aconitase"/>
    <property type="match status" value="1"/>
</dbReference>
<evidence type="ECO:0000256" key="5">
    <source>
        <dbReference type="ARBA" id="ARBA00022430"/>
    </source>
</evidence>
<dbReference type="STRING" id="465721.ACG33_08100"/>
<dbReference type="PANTHER" id="PTHR43822">
    <property type="entry name" value="HOMOACONITASE, MITOCHONDRIAL-RELATED"/>
    <property type="match status" value="1"/>
</dbReference>
<name>A0A127F9F5_STEDE</name>
<dbReference type="InterPro" id="IPR018136">
    <property type="entry name" value="Aconitase_4Fe-4S_BS"/>
</dbReference>
<dbReference type="PROSITE" id="PS00450">
    <property type="entry name" value="ACONITASE_1"/>
    <property type="match status" value="1"/>
</dbReference>
<feature type="domain" description="Aconitase/3-isopropylmalate dehydratase large subunit alpha/beta/alpha" evidence="14">
    <location>
        <begin position="17"/>
        <end position="466"/>
    </location>
</feature>
<evidence type="ECO:0000256" key="3">
    <source>
        <dbReference type="ARBA" id="ARBA00004729"/>
    </source>
</evidence>
<feature type="binding site" evidence="13">
    <location>
        <position position="416"/>
    </location>
    <ligand>
        <name>[4Fe-4S] cluster</name>
        <dbReference type="ChEBI" id="CHEBI:49883"/>
    </ligand>
</feature>
<dbReference type="PATRIC" id="fig|465721.4.peg.1725"/>
<evidence type="ECO:0000256" key="8">
    <source>
        <dbReference type="ARBA" id="ARBA00022723"/>
    </source>
</evidence>
<evidence type="ECO:0000256" key="7">
    <source>
        <dbReference type="ARBA" id="ARBA00022605"/>
    </source>
</evidence>
<organism evidence="15 16">
    <name type="scientific">Steroidobacter denitrificans</name>
    <dbReference type="NCBI Taxonomy" id="465721"/>
    <lineage>
        <taxon>Bacteria</taxon>
        <taxon>Pseudomonadati</taxon>
        <taxon>Pseudomonadota</taxon>
        <taxon>Gammaproteobacteria</taxon>
        <taxon>Steroidobacterales</taxon>
        <taxon>Steroidobacteraceae</taxon>
        <taxon>Steroidobacter</taxon>
    </lineage>
</organism>
<dbReference type="GO" id="GO:0051539">
    <property type="term" value="F:4 iron, 4 sulfur cluster binding"/>
    <property type="evidence" value="ECO:0007669"/>
    <property type="project" value="UniProtKB-KW"/>
</dbReference>
<comment type="catalytic activity">
    <reaction evidence="1 13">
        <text>(2R,3S)-3-isopropylmalate = (2S)-2-isopropylmalate</text>
        <dbReference type="Rhea" id="RHEA:32287"/>
        <dbReference type="ChEBI" id="CHEBI:1178"/>
        <dbReference type="ChEBI" id="CHEBI:35121"/>
        <dbReference type="EC" id="4.2.1.33"/>
    </reaction>
</comment>
<dbReference type="InterPro" id="IPR015931">
    <property type="entry name" value="Acnase/IPM_dHydase_lsu_aba_1/3"/>
</dbReference>
<sequence>MNTRTDPRRSEPLTLFEKVWKQHEVVPQTADTPAILYIDLHLIHEVTSPQAFSLLRSLDLKLRRTDRTLATMDHSTPTDPDEISGRVPIKVESAARQLKQLEVNCREFGVNLRGLGSDQRGIVHVIGPELGATQPGKTIVCGDSHTATHGAFGALAFGIGTTEVGHVLATQCLLQRRPKTMAIEVSGRLGPGVTAKDLILAIIGRIGVSGGTGHVIEYRGTAIEALSMEERMTVCNMSIEAGARAGMIAPDDTTFAYLKGRQYAPTGAHWDAAVERWRALRTDPGALFDEIVHIDADSIAPMITYGTHPGMVVPIGAAVPQRPGDAAHAKSLAYMGLQEGEEIIGKAIQVVFLGSCTNGRLSDLKQAAQVLKGRKIAPGVRMLVVPGSQQVKREAEAIGLDRIFIEAGAEWREPGCSMCLGMNGDLVAKGDYAVSTSNRNFEGRQGPGARTLLASPATAAVAALTGRITDPREFLAGAAPAAH</sequence>
<dbReference type="PANTHER" id="PTHR43822:SF9">
    <property type="entry name" value="3-ISOPROPYLMALATE DEHYDRATASE"/>
    <property type="match status" value="1"/>
</dbReference>
<dbReference type="HAMAP" id="MF_01026">
    <property type="entry name" value="LeuC_type1"/>
    <property type="match status" value="1"/>
</dbReference>
<dbReference type="AlphaFoldDB" id="A0A127F9F5"/>
<keyword evidence="11 13" id="KW-0456">Lyase</keyword>
<dbReference type="UniPathway" id="UPA00048">
    <property type="reaction ID" value="UER00071"/>
</dbReference>
<evidence type="ECO:0000256" key="1">
    <source>
        <dbReference type="ARBA" id="ARBA00000491"/>
    </source>
</evidence>
<dbReference type="Gene3D" id="3.30.499.10">
    <property type="entry name" value="Aconitase, domain 3"/>
    <property type="match status" value="2"/>
</dbReference>
<evidence type="ECO:0000256" key="11">
    <source>
        <dbReference type="ARBA" id="ARBA00023239"/>
    </source>
</evidence>
<evidence type="ECO:0000256" key="10">
    <source>
        <dbReference type="ARBA" id="ARBA00023014"/>
    </source>
</evidence>
<dbReference type="GO" id="GO:0016853">
    <property type="term" value="F:isomerase activity"/>
    <property type="evidence" value="ECO:0007669"/>
    <property type="project" value="UniProtKB-KW"/>
</dbReference>
<keyword evidence="7 13" id="KW-0028">Amino-acid biosynthesis</keyword>
<dbReference type="GO" id="GO:0046872">
    <property type="term" value="F:metal ion binding"/>
    <property type="evidence" value="ECO:0007669"/>
    <property type="project" value="UniProtKB-KW"/>
</dbReference>
<dbReference type="NCBIfam" id="NF009116">
    <property type="entry name" value="PRK12466.1"/>
    <property type="match status" value="1"/>
</dbReference>
<comment type="function">
    <text evidence="2 13">Catalyzes the isomerization between 2-isopropylmalate and 3-isopropylmalate, via the formation of 2-isopropylmaleate.</text>
</comment>
<dbReference type="CDD" id="cd01583">
    <property type="entry name" value="IPMI"/>
    <property type="match status" value="1"/>
</dbReference>
<reference evidence="15 16" key="1">
    <citation type="submission" date="2015-06" db="EMBL/GenBank/DDBJ databases">
        <title>A Comprehensive Approach to Explore the Metabolic and Phylogenetic Diversity of Bacterial Steroid Degradation in the Environment: Testosterone as an Example.</title>
        <authorList>
            <person name="Yang F.-C."/>
            <person name="Chen Y.-L."/>
            <person name="Yu C.-P."/>
            <person name="Tang S.-L."/>
            <person name="Wang P.-H."/>
            <person name="Ismail W."/>
            <person name="Wang C.-H."/>
            <person name="Yang C.-Y."/>
            <person name="Chiang Y.-R."/>
        </authorList>
    </citation>
    <scope>NUCLEOTIDE SEQUENCE [LARGE SCALE GENOMIC DNA]</scope>
    <source>
        <strain evidence="15 16">DSM 18526</strain>
    </source>
</reference>
<dbReference type="InterPro" id="IPR033941">
    <property type="entry name" value="IPMI_cat"/>
</dbReference>
<dbReference type="KEGG" id="sdf:ACG33_08100"/>
<evidence type="ECO:0000256" key="2">
    <source>
        <dbReference type="ARBA" id="ARBA00002695"/>
    </source>
</evidence>
<dbReference type="EMBL" id="CP011971">
    <property type="protein sequence ID" value="AMN47056.1"/>
    <property type="molecule type" value="Genomic_DNA"/>
</dbReference>